<gene>
    <name evidence="5" type="ORF">NA56DRAFT_754746</name>
</gene>
<dbReference type="InterPro" id="IPR036871">
    <property type="entry name" value="PX_dom_sf"/>
</dbReference>
<evidence type="ECO:0008006" key="7">
    <source>
        <dbReference type="Google" id="ProtNLM"/>
    </source>
</evidence>
<dbReference type="Pfam" id="PF00787">
    <property type="entry name" value="PX"/>
    <property type="match status" value="1"/>
</dbReference>
<name>A0A2J6PKF5_9HELO</name>
<dbReference type="Gene3D" id="1.20.920.10">
    <property type="entry name" value="Bromodomain-like"/>
    <property type="match status" value="1"/>
</dbReference>
<dbReference type="Proteomes" id="UP000235672">
    <property type="component" value="Unassembled WGS sequence"/>
</dbReference>
<dbReference type="EMBL" id="KZ613521">
    <property type="protein sequence ID" value="PMD14531.1"/>
    <property type="molecule type" value="Genomic_DNA"/>
</dbReference>
<feature type="region of interest" description="Disordered" evidence="2">
    <location>
        <begin position="482"/>
        <end position="502"/>
    </location>
</feature>
<dbReference type="SMART" id="SM00312">
    <property type="entry name" value="PX"/>
    <property type="match status" value="1"/>
</dbReference>
<dbReference type="PROSITE" id="PS50195">
    <property type="entry name" value="PX"/>
    <property type="match status" value="1"/>
</dbReference>
<dbReference type="AlphaFoldDB" id="A0A2J6PKF5"/>
<keyword evidence="6" id="KW-1185">Reference proteome</keyword>
<dbReference type="STRING" id="1745343.A0A2J6PKF5"/>
<dbReference type="SUPFAM" id="SSF54236">
    <property type="entry name" value="Ubiquitin-like"/>
    <property type="match status" value="1"/>
</dbReference>
<protein>
    <recommendedName>
        <fullName evidence="7">PX domain-containing protein</fullName>
    </recommendedName>
</protein>
<dbReference type="Pfam" id="PF26082">
    <property type="entry name" value="zf-C2H2_AcuF"/>
    <property type="match status" value="1"/>
</dbReference>
<dbReference type="SUPFAM" id="SSF64268">
    <property type="entry name" value="PX domain"/>
    <property type="match status" value="1"/>
</dbReference>
<dbReference type="SUPFAM" id="SSF47370">
    <property type="entry name" value="Bromodomain"/>
    <property type="match status" value="1"/>
</dbReference>
<proteinExistence type="predicted"/>
<dbReference type="PROSITE" id="PS50033">
    <property type="entry name" value="UBX"/>
    <property type="match status" value="1"/>
</dbReference>
<evidence type="ECO:0000259" key="3">
    <source>
        <dbReference type="PROSITE" id="PS50033"/>
    </source>
</evidence>
<evidence type="ECO:0000256" key="1">
    <source>
        <dbReference type="ARBA" id="ARBA00023117"/>
    </source>
</evidence>
<dbReference type="PANTHER" id="PTHR35391:SF7">
    <property type="entry name" value="C2H2-TYPE DOMAIN-CONTAINING PROTEIN"/>
    <property type="match status" value="1"/>
</dbReference>
<dbReference type="GO" id="GO:0035091">
    <property type="term" value="F:phosphatidylinositol binding"/>
    <property type="evidence" value="ECO:0007669"/>
    <property type="project" value="InterPro"/>
</dbReference>
<dbReference type="InterPro" id="IPR036427">
    <property type="entry name" value="Bromodomain-like_sf"/>
</dbReference>
<dbReference type="GO" id="GO:0006325">
    <property type="term" value="P:chromatin organization"/>
    <property type="evidence" value="ECO:0007669"/>
    <property type="project" value="UniProtKB-ARBA"/>
</dbReference>
<dbReference type="PANTHER" id="PTHR35391">
    <property type="entry name" value="C2H2-TYPE DOMAIN-CONTAINING PROTEIN-RELATED"/>
    <property type="match status" value="1"/>
</dbReference>
<feature type="region of interest" description="Disordered" evidence="2">
    <location>
        <begin position="927"/>
        <end position="958"/>
    </location>
</feature>
<dbReference type="CDD" id="cd06890">
    <property type="entry name" value="PX_Bem1p"/>
    <property type="match status" value="1"/>
</dbReference>
<sequence length="1143" mass="129441">MSPIASRAKKCAGLFEDLVELLRQPDHQAYEISDTEASDAFGRFKIWAGNIGAFQKIDLKSSLDYRLRDAAKISTQILENLDDLTESLEDACSIVSNARDNRKGPSLIQVEQSEDEEQEETEELSEIREIFESIQDAINSLFRYSIIIRNNTNRDRYAKAAASAIDSPFNDEYDIQHVRHKFPALQSKNQEWLIERLGKAITQRRQYLRYCLSHHEKMGQESASRAAPDIVRSDENKLQVPARFMPSSRSDFSKPTSTLAPTQASTLLLTAGQVIEEEAAEETPSQTSYATSTDEENNSNALRVILLEDVSKGLGHFECRYCWQIQTCRTQKAWKKHVLSDLKPYVCTFEDCELKLFSDRQTWFSHELKDHRKEWNCHFCAHNPFDKPGSYRGHLSTHHPQAFTADQLPALFEMSQKPLLKLSPTDCPFCDDWEDRLRAVNDHIPKEESLIVTPSQFQHHVGAHMVQLSLFAIPRGYTEEGEADSAVAAPHVDSDDSSLGDDPPDLMTAEQFRKCEDILDELVDLAKDAPGFHNVHRLQFPTFSLGVPGFGIVKVSPIGLAIISQKLQSGSYSSINDFFRDLMLFLALCRIRSPFLALLMGPVETAFNKFVADVEGPNGILISAVSREITWRLWKAYVLASRPTGSPGEICLLGIRLQGGESISRGFLKSAELEDIYAFVECYELILGGSPLPEVHKPLDYVHGYNFRLTDTNPSTPAGALDLRDCTVGHVVEKYGIHNLVVGVLQNGEPPQRLSKNGESLMTRQTTMESPPMSMSRSYNIWTSTHPTSVNELATITEELIGNGLDEEEWKHELEARGWVYDTNIRNLIIHQEFVHFIPEIRRLLAEPNIAQDSSKINSRTSIFKRIRGEEWIKGVPDERAERLRNRMLYGKVTKLRTFQEKIKKFIDETATPERCQDLQAQAEILPEASPSRKAIDEPPTEAGPSKQQELEPPLYTPSPVSATIPRYYSAENNFWFVIHAEMEAGKSWALHRSYEDFYEFQIALLTIFPAEAGSTGTQKRTLPYMPGPVNYATDAITEGRMHNLNAYVQDLLKQPAYISRCKLVKQFFAPRKSDYEIGPEAVPGPKGEMFSKNVLEERTSTSVRTIDIHDHMKAGWDENAPHSSDALWEEYAGSRRERKGKR</sequence>
<dbReference type="InterPro" id="IPR001683">
    <property type="entry name" value="PX_dom"/>
</dbReference>
<evidence type="ECO:0000256" key="2">
    <source>
        <dbReference type="SAM" id="MobiDB-lite"/>
    </source>
</evidence>
<dbReference type="InterPro" id="IPR001012">
    <property type="entry name" value="UBX_dom"/>
</dbReference>
<keyword evidence="1" id="KW-0103">Bromodomain</keyword>
<dbReference type="InterPro" id="IPR058925">
    <property type="entry name" value="zf-C2H2_AcuF"/>
</dbReference>
<dbReference type="FunFam" id="3.30.1520.10:FF:000041">
    <property type="entry name" value="Protein kinase activator Bem1"/>
    <property type="match status" value="1"/>
</dbReference>
<evidence type="ECO:0000313" key="5">
    <source>
        <dbReference type="EMBL" id="PMD14531.1"/>
    </source>
</evidence>
<evidence type="ECO:0000259" key="4">
    <source>
        <dbReference type="PROSITE" id="PS50195"/>
    </source>
</evidence>
<feature type="domain" description="PX" evidence="4">
    <location>
        <begin position="955"/>
        <end position="1076"/>
    </location>
</feature>
<evidence type="ECO:0000313" key="6">
    <source>
        <dbReference type="Proteomes" id="UP000235672"/>
    </source>
</evidence>
<dbReference type="Gene3D" id="3.30.1520.10">
    <property type="entry name" value="Phox-like domain"/>
    <property type="match status" value="1"/>
</dbReference>
<dbReference type="InterPro" id="IPR035550">
    <property type="entry name" value="Bem1/Scd2_PX"/>
</dbReference>
<dbReference type="OrthoDB" id="6133115at2759"/>
<dbReference type="InterPro" id="IPR029071">
    <property type="entry name" value="Ubiquitin-like_domsf"/>
</dbReference>
<feature type="domain" description="UBX" evidence="3">
    <location>
        <begin position="646"/>
        <end position="745"/>
    </location>
</feature>
<reference evidence="5 6" key="1">
    <citation type="submission" date="2016-05" db="EMBL/GenBank/DDBJ databases">
        <title>A degradative enzymes factory behind the ericoid mycorrhizal symbiosis.</title>
        <authorList>
            <consortium name="DOE Joint Genome Institute"/>
            <person name="Martino E."/>
            <person name="Morin E."/>
            <person name="Grelet G."/>
            <person name="Kuo A."/>
            <person name="Kohler A."/>
            <person name="Daghino S."/>
            <person name="Barry K."/>
            <person name="Choi C."/>
            <person name="Cichocki N."/>
            <person name="Clum A."/>
            <person name="Copeland A."/>
            <person name="Hainaut M."/>
            <person name="Haridas S."/>
            <person name="Labutti K."/>
            <person name="Lindquist E."/>
            <person name="Lipzen A."/>
            <person name="Khouja H.-R."/>
            <person name="Murat C."/>
            <person name="Ohm R."/>
            <person name="Olson A."/>
            <person name="Spatafora J."/>
            <person name="Veneault-Fourrey C."/>
            <person name="Henrissat B."/>
            <person name="Grigoriev I."/>
            <person name="Martin F."/>
            <person name="Perotto S."/>
        </authorList>
    </citation>
    <scope>NUCLEOTIDE SEQUENCE [LARGE SCALE GENOMIC DNA]</scope>
    <source>
        <strain evidence="5 6">UAMH 7357</strain>
    </source>
</reference>
<accession>A0A2J6PKF5</accession>
<organism evidence="5 6">
    <name type="scientific">Hyaloscypha hepaticicola</name>
    <dbReference type="NCBI Taxonomy" id="2082293"/>
    <lineage>
        <taxon>Eukaryota</taxon>
        <taxon>Fungi</taxon>
        <taxon>Dikarya</taxon>
        <taxon>Ascomycota</taxon>
        <taxon>Pezizomycotina</taxon>
        <taxon>Leotiomycetes</taxon>
        <taxon>Helotiales</taxon>
        <taxon>Hyaloscyphaceae</taxon>
        <taxon>Hyaloscypha</taxon>
    </lineage>
</organism>